<dbReference type="Gene3D" id="2.170.130.30">
    <property type="match status" value="1"/>
</dbReference>
<dbReference type="EMBL" id="JACHHD010000007">
    <property type="protein sequence ID" value="MBB5184832.1"/>
    <property type="molecule type" value="Genomic_DNA"/>
</dbReference>
<feature type="chain" id="PRO_5039336521" description="DUF4430 domain-containing protein" evidence="1">
    <location>
        <begin position="19"/>
        <end position="137"/>
    </location>
</feature>
<comment type="caution">
    <text evidence="2">The sequence shown here is derived from an EMBL/GenBank/DDBJ whole genome shotgun (WGS) entry which is preliminary data.</text>
</comment>
<protein>
    <recommendedName>
        <fullName evidence="4">DUF4430 domain-containing protein</fullName>
    </recommendedName>
</protein>
<reference evidence="2 3" key="1">
    <citation type="submission" date="2020-08" db="EMBL/GenBank/DDBJ databases">
        <title>Genomic Encyclopedia of Type Strains, Phase IV (KMG-IV): sequencing the most valuable type-strain genomes for metagenomic binning, comparative biology and taxonomic classification.</title>
        <authorList>
            <person name="Goeker M."/>
        </authorList>
    </citation>
    <scope>NUCLEOTIDE SEQUENCE [LARGE SCALE GENOMIC DNA]</scope>
    <source>
        <strain evidence="2 3">DSM 26963</strain>
    </source>
</reference>
<proteinExistence type="predicted"/>
<accession>A0A7W8D2F7</accession>
<dbReference type="AlphaFoldDB" id="A0A7W8D2F7"/>
<evidence type="ECO:0000313" key="3">
    <source>
        <dbReference type="Proteomes" id="UP000521313"/>
    </source>
</evidence>
<evidence type="ECO:0000256" key="1">
    <source>
        <dbReference type="SAM" id="SignalP"/>
    </source>
</evidence>
<dbReference type="Proteomes" id="UP000521313">
    <property type="component" value="Unassembled WGS sequence"/>
</dbReference>
<dbReference type="RefSeq" id="WP_183375173.1">
    <property type="nucleotide sequence ID" value="NZ_CAWVLV010000035.1"/>
</dbReference>
<organism evidence="2 3">
    <name type="scientific">Faecalicoccus acidiformans</name>
    <dbReference type="NCBI Taxonomy" id="915173"/>
    <lineage>
        <taxon>Bacteria</taxon>
        <taxon>Bacillati</taxon>
        <taxon>Bacillota</taxon>
        <taxon>Erysipelotrichia</taxon>
        <taxon>Erysipelotrichales</taxon>
        <taxon>Erysipelotrichaceae</taxon>
        <taxon>Faecalicoccus</taxon>
    </lineage>
</organism>
<gene>
    <name evidence="2" type="ORF">HNQ43_000878</name>
</gene>
<evidence type="ECO:0008006" key="4">
    <source>
        <dbReference type="Google" id="ProtNLM"/>
    </source>
</evidence>
<keyword evidence="1" id="KW-0732">Signal</keyword>
<evidence type="ECO:0000313" key="2">
    <source>
        <dbReference type="EMBL" id="MBB5184832.1"/>
    </source>
</evidence>
<name>A0A7W8D2F7_9FIRM</name>
<feature type="signal peptide" evidence="1">
    <location>
        <begin position="1"/>
        <end position="18"/>
    </location>
</feature>
<sequence>MKKLLMLCLSLCLIGCSATQKPESSSSDAVTLHITVINEVEGETLFDDDLTIEKGVSTLSDFLEEADSLEVVMEEGEYGKTILSICGVATEDWNKGPWWLFESDTNQACVEAGMCPAASELTIEDGDSFTFTYTDTF</sequence>